<keyword evidence="2" id="KW-1185">Reference proteome</keyword>
<comment type="caution">
    <text evidence="1">The sequence shown here is derived from an EMBL/GenBank/DDBJ whole genome shotgun (WGS) entry which is preliminary data.</text>
</comment>
<accession>A0A9N8DWH1</accession>
<dbReference type="AlphaFoldDB" id="A0A9N8DWH1"/>
<gene>
    <name evidence="1" type="ORF">SEMRO_325_G117840.1</name>
</gene>
<protein>
    <submittedName>
        <fullName evidence="1">Uncharacterized protein</fullName>
    </submittedName>
</protein>
<evidence type="ECO:0000313" key="2">
    <source>
        <dbReference type="Proteomes" id="UP001153069"/>
    </source>
</evidence>
<dbReference type="Proteomes" id="UP001153069">
    <property type="component" value="Unassembled WGS sequence"/>
</dbReference>
<organism evidence="1 2">
    <name type="scientific">Seminavis robusta</name>
    <dbReference type="NCBI Taxonomy" id="568900"/>
    <lineage>
        <taxon>Eukaryota</taxon>
        <taxon>Sar</taxon>
        <taxon>Stramenopiles</taxon>
        <taxon>Ochrophyta</taxon>
        <taxon>Bacillariophyta</taxon>
        <taxon>Bacillariophyceae</taxon>
        <taxon>Bacillariophycidae</taxon>
        <taxon>Naviculales</taxon>
        <taxon>Naviculaceae</taxon>
        <taxon>Seminavis</taxon>
    </lineage>
</organism>
<dbReference type="EMBL" id="CAICTM010000324">
    <property type="protein sequence ID" value="CAB9507920.1"/>
    <property type="molecule type" value="Genomic_DNA"/>
</dbReference>
<proteinExistence type="predicted"/>
<dbReference type="OrthoDB" id="41490at2759"/>
<name>A0A9N8DWH1_9STRA</name>
<sequence>MKLDYTEEGHVKIDMRDYVEEILAEAPDDMSGESATPAAAHLFQVNNVDPVKLHESLAQMYHHIVAKSLFLSKRGRPDIQTAVAFLSTRVKSPDEDDYKKLCVA</sequence>
<reference evidence="1" key="1">
    <citation type="submission" date="2020-06" db="EMBL/GenBank/DDBJ databases">
        <authorList>
            <consortium name="Plant Systems Biology data submission"/>
        </authorList>
    </citation>
    <scope>NUCLEOTIDE SEQUENCE</scope>
    <source>
        <strain evidence="1">D6</strain>
    </source>
</reference>
<evidence type="ECO:0000313" key="1">
    <source>
        <dbReference type="EMBL" id="CAB9507920.1"/>
    </source>
</evidence>